<proteinExistence type="predicted"/>
<dbReference type="AlphaFoldDB" id="W6QBF0"/>
<organism evidence="2 3">
    <name type="scientific">Penicillium roqueforti (strain FM164)</name>
    <dbReference type="NCBI Taxonomy" id="1365484"/>
    <lineage>
        <taxon>Eukaryota</taxon>
        <taxon>Fungi</taxon>
        <taxon>Dikarya</taxon>
        <taxon>Ascomycota</taxon>
        <taxon>Pezizomycotina</taxon>
        <taxon>Eurotiomycetes</taxon>
        <taxon>Eurotiomycetidae</taxon>
        <taxon>Eurotiales</taxon>
        <taxon>Aspergillaceae</taxon>
        <taxon>Penicillium</taxon>
    </lineage>
</organism>
<evidence type="ECO:0000256" key="1">
    <source>
        <dbReference type="SAM" id="MobiDB-lite"/>
    </source>
</evidence>
<reference evidence="2" key="1">
    <citation type="journal article" date="2014" name="Nat. Commun.">
        <title>Multiple recent horizontal transfers of a large genomic region in cheese making fungi.</title>
        <authorList>
            <person name="Cheeseman K."/>
            <person name="Ropars J."/>
            <person name="Renault P."/>
            <person name="Dupont J."/>
            <person name="Gouzy J."/>
            <person name="Branca A."/>
            <person name="Abraham A.L."/>
            <person name="Ceppi M."/>
            <person name="Conseiller E."/>
            <person name="Debuchy R."/>
            <person name="Malagnac F."/>
            <person name="Goarin A."/>
            <person name="Silar P."/>
            <person name="Lacoste S."/>
            <person name="Sallet E."/>
            <person name="Bensimon A."/>
            <person name="Giraud T."/>
            <person name="Brygoo Y."/>
        </authorList>
    </citation>
    <scope>NUCLEOTIDE SEQUENCE [LARGE SCALE GENOMIC DNA]</scope>
    <source>
        <strain evidence="2">FM164</strain>
    </source>
</reference>
<name>W6QBF0_PENRF</name>
<keyword evidence="3" id="KW-1185">Reference proteome</keyword>
<evidence type="ECO:0000313" key="3">
    <source>
        <dbReference type="Proteomes" id="UP000030686"/>
    </source>
</evidence>
<dbReference type="EMBL" id="HG792017">
    <property type="protein sequence ID" value="CDM34038.1"/>
    <property type="molecule type" value="Genomic_DNA"/>
</dbReference>
<accession>W6QBF0</accession>
<dbReference type="Proteomes" id="UP000030686">
    <property type="component" value="Unassembled WGS sequence"/>
</dbReference>
<evidence type="ECO:0000313" key="2">
    <source>
        <dbReference type="EMBL" id="CDM34038.1"/>
    </source>
</evidence>
<protein>
    <submittedName>
        <fullName evidence="2">Genomic scaffold, ProqFM164S03</fullName>
    </submittedName>
</protein>
<feature type="region of interest" description="Disordered" evidence="1">
    <location>
        <begin position="9"/>
        <end position="51"/>
    </location>
</feature>
<sequence length="51" mass="5876">MKLCILYTSNTMTSTSKSEDREFFPLPPCRAPNTELSPDYSPRNPPGRWLE</sequence>
<gene>
    <name evidence="2" type="ORF">PROQFM164_S03g000762</name>
</gene>